<reference evidence="2 3" key="1">
    <citation type="submission" date="2020-10" db="EMBL/GenBank/DDBJ databases">
        <title>Connecting structure to function with the recovery of over 1000 high-quality activated sludge metagenome-assembled genomes encoding full-length rRNA genes using long-read sequencing.</title>
        <authorList>
            <person name="Singleton C.M."/>
            <person name="Petriglieri F."/>
            <person name="Kristensen J.M."/>
            <person name="Kirkegaard R.H."/>
            <person name="Michaelsen T.Y."/>
            <person name="Andersen M.H."/>
            <person name="Karst S.M."/>
            <person name="Dueholm M.S."/>
            <person name="Nielsen P.H."/>
            <person name="Albertsen M."/>
        </authorList>
    </citation>
    <scope>NUCLEOTIDE SEQUENCE [LARGE SCALE GENOMIC DNA]</scope>
    <source>
        <strain evidence="2">Ribe_18-Q3-R11-54_BAT3C.373</strain>
    </source>
</reference>
<feature type="domain" description="DUF6089" evidence="1">
    <location>
        <begin position="7"/>
        <end position="205"/>
    </location>
</feature>
<dbReference type="SUPFAM" id="SSF56925">
    <property type="entry name" value="OMPA-like"/>
    <property type="match status" value="1"/>
</dbReference>
<dbReference type="InterPro" id="IPR045743">
    <property type="entry name" value="DUF6089"/>
</dbReference>
<sequence>MLTWKSVILLFLMLAQFKSFSQSIDLGLLMGGSNYSGDLTYTARDVLRQTKLAIGLHFRYDFSNMISFKLQGMRLAVAADDKISTQDWQQRRNLNFKSTIYNLDLLGQINLMGFFYPDPKRFNVYLTGGLSFFHFNPKGTYLGTWYDLQPLGTEGQGIPGYKAPYNLNSLALTMGIGVRYFLTSNISVGLEYLTRQTKTDYLDDVSGDYVDVDLLTKHNGPIAAALGNKINAPGGSQKANPLDRDWFQTLGIAVNYHFGAEFKGKGIRFTKRGVNCPKF</sequence>
<evidence type="ECO:0000313" key="3">
    <source>
        <dbReference type="Proteomes" id="UP000808349"/>
    </source>
</evidence>
<organism evidence="2 3">
    <name type="scientific">Candidatus Defluviibacterium haderslevense</name>
    <dbReference type="NCBI Taxonomy" id="2981993"/>
    <lineage>
        <taxon>Bacteria</taxon>
        <taxon>Pseudomonadati</taxon>
        <taxon>Bacteroidota</taxon>
        <taxon>Saprospiria</taxon>
        <taxon>Saprospirales</taxon>
        <taxon>Saprospiraceae</taxon>
        <taxon>Candidatus Defluviibacterium</taxon>
    </lineage>
</organism>
<proteinExistence type="predicted"/>
<comment type="caution">
    <text evidence="2">The sequence shown here is derived from an EMBL/GenBank/DDBJ whole genome shotgun (WGS) entry which is preliminary data.</text>
</comment>
<protein>
    <submittedName>
        <fullName evidence="2">Outer membrane beta-barrel protein</fullName>
    </submittedName>
</protein>
<dbReference type="InterPro" id="IPR011250">
    <property type="entry name" value="OMP/PagP_B-barrel"/>
</dbReference>
<dbReference type="Gene3D" id="2.40.160.20">
    <property type="match status" value="1"/>
</dbReference>
<gene>
    <name evidence="2" type="ORF">IPO85_16025</name>
</gene>
<dbReference type="Pfam" id="PF19573">
    <property type="entry name" value="DUF6089"/>
    <property type="match status" value="1"/>
</dbReference>
<dbReference type="AlphaFoldDB" id="A0A9D7SCN9"/>
<evidence type="ECO:0000313" key="2">
    <source>
        <dbReference type="EMBL" id="MBK9718986.1"/>
    </source>
</evidence>
<evidence type="ECO:0000259" key="1">
    <source>
        <dbReference type="Pfam" id="PF19573"/>
    </source>
</evidence>
<accession>A0A9D7SCN9</accession>
<name>A0A9D7SCN9_9BACT</name>
<dbReference type="Proteomes" id="UP000808349">
    <property type="component" value="Unassembled WGS sequence"/>
</dbReference>
<dbReference type="EMBL" id="JADKFW010000014">
    <property type="protein sequence ID" value="MBK9718986.1"/>
    <property type="molecule type" value="Genomic_DNA"/>
</dbReference>